<evidence type="ECO:0000313" key="4">
    <source>
        <dbReference type="Proteomes" id="UP000078550"/>
    </source>
</evidence>
<gene>
    <name evidence="2" type="ORF">POVWA1_041790</name>
    <name evidence="3" type="ORF">POVWA2_040350</name>
</gene>
<sequence length="103" mass="11704">MGEIYVGKKLRRIMPSFFAPSKFEQCRVRTFTGWDLSKWGGNMKKKKKSVASKYALLQSEPYCKVSSTAKQALLQSKLYCKASSTAKREHSTQARSDAKMRVS</sequence>
<name>A0A1A8Z8U8_PLAOA</name>
<reference evidence="4 5" key="1">
    <citation type="submission" date="2016-05" db="EMBL/GenBank/DDBJ databases">
        <authorList>
            <person name="Naeem Raeece"/>
        </authorList>
    </citation>
    <scope>NUCLEOTIDE SEQUENCE [LARGE SCALE GENOMIC DNA]</scope>
</reference>
<dbReference type="AlphaFoldDB" id="A0A1A8Z8U8"/>
<reference evidence="2" key="2">
    <citation type="submission" date="2016-05" db="EMBL/GenBank/DDBJ databases">
        <authorList>
            <person name="Lavstsen T."/>
            <person name="Jespersen J.S."/>
        </authorList>
    </citation>
    <scope>NUCLEOTIDE SEQUENCE [LARGE SCALE GENOMIC DNA]</scope>
</reference>
<evidence type="ECO:0000313" key="3">
    <source>
        <dbReference type="EMBL" id="SBT40716.1"/>
    </source>
</evidence>
<proteinExistence type="predicted"/>
<protein>
    <submittedName>
        <fullName evidence="2">Uncharacterized protein</fullName>
    </submittedName>
</protein>
<evidence type="ECO:0000256" key="1">
    <source>
        <dbReference type="SAM" id="MobiDB-lite"/>
    </source>
</evidence>
<keyword evidence="5" id="KW-1185">Reference proteome</keyword>
<dbReference type="EMBL" id="FLRD01000113">
    <property type="protein sequence ID" value="SBT40253.1"/>
    <property type="molecule type" value="Genomic_DNA"/>
</dbReference>
<organism evidence="2 5">
    <name type="scientific">Plasmodium ovale wallikeri</name>
    <dbReference type="NCBI Taxonomy" id="864142"/>
    <lineage>
        <taxon>Eukaryota</taxon>
        <taxon>Sar</taxon>
        <taxon>Alveolata</taxon>
        <taxon>Apicomplexa</taxon>
        <taxon>Aconoidasida</taxon>
        <taxon>Haemosporida</taxon>
        <taxon>Plasmodiidae</taxon>
        <taxon>Plasmodium</taxon>
        <taxon>Plasmodium (Plasmodium)</taxon>
    </lineage>
</organism>
<evidence type="ECO:0000313" key="2">
    <source>
        <dbReference type="EMBL" id="SBT40253.1"/>
    </source>
</evidence>
<accession>A0A1A8Z8U8</accession>
<feature type="compositionally biased region" description="Basic and acidic residues" evidence="1">
    <location>
        <begin position="86"/>
        <end position="103"/>
    </location>
</feature>
<dbReference type="Proteomes" id="UP000078550">
    <property type="component" value="Unassembled WGS sequence"/>
</dbReference>
<dbReference type="Proteomes" id="UP000078555">
    <property type="component" value="Unassembled WGS sequence"/>
</dbReference>
<feature type="region of interest" description="Disordered" evidence="1">
    <location>
        <begin position="82"/>
        <end position="103"/>
    </location>
</feature>
<evidence type="ECO:0000313" key="5">
    <source>
        <dbReference type="Proteomes" id="UP000078555"/>
    </source>
</evidence>
<dbReference type="EMBL" id="FLRE01000154">
    <property type="protein sequence ID" value="SBT40716.1"/>
    <property type="molecule type" value="Genomic_DNA"/>
</dbReference>